<dbReference type="Proteomes" id="UP000289738">
    <property type="component" value="Chromosome A02"/>
</dbReference>
<feature type="transmembrane region" description="Helical" evidence="6">
    <location>
        <begin position="93"/>
        <end position="115"/>
    </location>
</feature>
<dbReference type="PANTHER" id="PTHR23505">
    <property type="entry name" value="SPINSTER"/>
    <property type="match status" value="1"/>
</dbReference>
<dbReference type="PANTHER" id="PTHR23505:SF52">
    <property type="entry name" value="MAJOR FACILITATOR SUPERFAMILY PROTEIN"/>
    <property type="match status" value="1"/>
</dbReference>
<evidence type="ECO:0000256" key="6">
    <source>
        <dbReference type="SAM" id="Phobius"/>
    </source>
</evidence>
<evidence type="ECO:0000313" key="8">
    <source>
        <dbReference type="Proteomes" id="UP000289738"/>
    </source>
</evidence>
<proteinExistence type="predicted"/>
<name>A0A445E5J7_ARAHY</name>
<keyword evidence="8" id="KW-1185">Reference proteome</keyword>
<dbReference type="EMBL" id="SDMP01000002">
    <property type="protein sequence ID" value="RYR70736.1"/>
    <property type="molecule type" value="Genomic_DNA"/>
</dbReference>
<accession>A0A445E5J7</accession>
<evidence type="ECO:0000256" key="5">
    <source>
        <dbReference type="ARBA" id="ARBA00023136"/>
    </source>
</evidence>
<keyword evidence="3 6" id="KW-0812">Transmembrane</keyword>
<dbReference type="GO" id="GO:0016020">
    <property type="term" value="C:membrane"/>
    <property type="evidence" value="ECO:0007669"/>
    <property type="project" value="UniProtKB-SubCell"/>
</dbReference>
<organism evidence="7 8">
    <name type="scientific">Arachis hypogaea</name>
    <name type="common">Peanut</name>
    <dbReference type="NCBI Taxonomy" id="3818"/>
    <lineage>
        <taxon>Eukaryota</taxon>
        <taxon>Viridiplantae</taxon>
        <taxon>Streptophyta</taxon>
        <taxon>Embryophyta</taxon>
        <taxon>Tracheophyta</taxon>
        <taxon>Spermatophyta</taxon>
        <taxon>Magnoliopsida</taxon>
        <taxon>eudicotyledons</taxon>
        <taxon>Gunneridae</taxon>
        <taxon>Pentapetalae</taxon>
        <taxon>rosids</taxon>
        <taxon>fabids</taxon>
        <taxon>Fabales</taxon>
        <taxon>Fabaceae</taxon>
        <taxon>Papilionoideae</taxon>
        <taxon>50 kb inversion clade</taxon>
        <taxon>dalbergioids sensu lato</taxon>
        <taxon>Dalbergieae</taxon>
        <taxon>Pterocarpus clade</taxon>
        <taxon>Arachis</taxon>
    </lineage>
</organism>
<comment type="caution">
    <text evidence="7">The sequence shown here is derived from an EMBL/GenBank/DDBJ whole genome shotgun (WGS) entry which is preliminary data.</text>
</comment>
<gene>
    <name evidence="7" type="ORF">Ahy_A02g005049</name>
</gene>
<keyword evidence="2" id="KW-0813">Transport</keyword>
<protein>
    <submittedName>
        <fullName evidence="7">Uncharacterized protein</fullName>
    </submittedName>
</protein>
<feature type="transmembrane region" description="Helical" evidence="6">
    <location>
        <begin position="176"/>
        <end position="197"/>
    </location>
</feature>
<keyword evidence="5 6" id="KW-0472">Membrane</keyword>
<evidence type="ECO:0000256" key="1">
    <source>
        <dbReference type="ARBA" id="ARBA00004141"/>
    </source>
</evidence>
<evidence type="ECO:0000313" key="7">
    <source>
        <dbReference type="EMBL" id="RYR70736.1"/>
    </source>
</evidence>
<keyword evidence="4 6" id="KW-1133">Transmembrane helix</keyword>
<evidence type="ECO:0000256" key="3">
    <source>
        <dbReference type="ARBA" id="ARBA00022692"/>
    </source>
</evidence>
<dbReference type="STRING" id="3818.A0A445E5J7"/>
<dbReference type="AlphaFoldDB" id="A0A445E5J7"/>
<evidence type="ECO:0000256" key="2">
    <source>
        <dbReference type="ARBA" id="ARBA00022448"/>
    </source>
</evidence>
<sequence length="293" mass="32999">MMVLCKPSKVVAHLSQLVQVKLEFLISVLESWNTLQKERILMKKMKMKWESATVTLVMINMVNIMDNADSSLQKLDLPFLFRQLNLWLNRGMAFGWLSLTGNIGSILGGPLAVILASTSFAGIPPCCPYQCHSRDNPREVSSTIYAVDKFFEAILASIAPPIVDIMAQRNRGNAAALAKALYTAIACCIYSILYWTYPRDREQAGMIAQMESELQPLESIDLHDNDEQVLLPRYFNTHFPIKSNAGDVGNGWPNVGVLPLYAFTQQRTFVDVEFPQRGRQSYYVLQLRAFGNP</sequence>
<comment type="subcellular location">
    <subcellularLocation>
        <location evidence="1">Membrane</location>
        <topology evidence="1">Multi-pass membrane protein</topology>
    </subcellularLocation>
</comment>
<reference evidence="7 8" key="1">
    <citation type="submission" date="2019-01" db="EMBL/GenBank/DDBJ databases">
        <title>Sequencing of cultivated peanut Arachis hypogaea provides insights into genome evolution and oil improvement.</title>
        <authorList>
            <person name="Chen X."/>
        </authorList>
    </citation>
    <scope>NUCLEOTIDE SEQUENCE [LARGE SCALE GENOMIC DNA]</scope>
    <source>
        <strain evidence="8">cv. Fuhuasheng</strain>
        <tissue evidence="7">Leaves</tissue>
    </source>
</reference>
<evidence type="ECO:0000256" key="4">
    <source>
        <dbReference type="ARBA" id="ARBA00022989"/>
    </source>
</evidence>
<dbReference type="InterPro" id="IPR044770">
    <property type="entry name" value="MFS_spinster-like"/>
</dbReference>